<reference evidence="1 2" key="1">
    <citation type="journal article" date="2018" name="Nat. Ecol. Evol.">
        <title>Shark genomes provide insights into elasmobranch evolution and the origin of vertebrates.</title>
        <authorList>
            <person name="Hara Y"/>
            <person name="Yamaguchi K"/>
            <person name="Onimaru K"/>
            <person name="Kadota M"/>
            <person name="Koyanagi M"/>
            <person name="Keeley SD"/>
            <person name="Tatsumi K"/>
            <person name="Tanaka K"/>
            <person name="Motone F"/>
            <person name="Kageyama Y"/>
            <person name="Nozu R"/>
            <person name="Adachi N"/>
            <person name="Nishimura O"/>
            <person name="Nakagawa R"/>
            <person name="Tanegashima C"/>
            <person name="Kiyatake I"/>
            <person name="Matsumoto R"/>
            <person name="Murakumo K"/>
            <person name="Nishida K"/>
            <person name="Terakita A"/>
            <person name="Kuratani S"/>
            <person name="Sato K"/>
            <person name="Hyodo S Kuraku.S."/>
        </authorList>
    </citation>
    <scope>NUCLEOTIDE SEQUENCE [LARGE SCALE GENOMIC DNA]</scope>
</reference>
<protein>
    <submittedName>
        <fullName evidence="1">Uncharacterized protein</fullName>
    </submittedName>
</protein>
<keyword evidence="2" id="KW-1185">Reference proteome</keyword>
<dbReference type="Proteomes" id="UP000288216">
    <property type="component" value="Unassembled WGS sequence"/>
</dbReference>
<name>A0A401QHE5_SCYTO</name>
<dbReference type="EMBL" id="BFAA01096457">
    <property type="protein sequence ID" value="GCB84737.1"/>
    <property type="molecule type" value="Genomic_DNA"/>
</dbReference>
<dbReference type="AlphaFoldDB" id="A0A401QHE5"/>
<proteinExistence type="predicted"/>
<evidence type="ECO:0000313" key="2">
    <source>
        <dbReference type="Proteomes" id="UP000288216"/>
    </source>
</evidence>
<evidence type="ECO:0000313" key="1">
    <source>
        <dbReference type="EMBL" id="GCB84737.1"/>
    </source>
</evidence>
<sequence length="149" mass="17057">MKGPVRAAVKDIYQDGGTATDLSQRVNQLVWKELKQLQPYQAKINELIDRQGEISQKLHRVQLTPLRDESIVDADDLERTDDAQQTDRYIQKGRPRILHLQAGWEGLKEDAKQIDHLRNKGRVLIRTLADGAEELFKSQNVSLRYGIGD</sequence>
<comment type="caution">
    <text evidence="1">The sequence shown here is derived from an EMBL/GenBank/DDBJ whole genome shotgun (WGS) entry which is preliminary data.</text>
</comment>
<gene>
    <name evidence="1" type="ORF">scyTo_0025449</name>
</gene>
<accession>A0A401QHE5</accession>
<organism evidence="1 2">
    <name type="scientific">Scyliorhinus torazame</name>
    <name type="common">Cloudy catshark</name>
    <name type="synonym">Catulus torazame</name>
    <dbReference type="NCBI Taxonomy" id="75743"/>
    <lineage>
        <taxon>Eukaryota</taxon>
        <taxon>Metazoa</taxon>
        <taxon>Chordata</taxon>
        <taxon>Craniata</taxon>
        <taxon>Vertebrata</taxon>
        <taxon>Chondrichthyes</taxon>
        <taxon>Elasmobranchii</taxon>
        <taxon>Galeomorphii</taxon>
        <taxon>Galeoidea</taxon>
        <taxon>Carcharhiniformes</taxon>
        <taxon>Scyliorhinidae</taxon>
        <taxon>Scyliorhinus</taxon>
    </lineage>
</organism>